<keyword evidence="2" id="KW-1133">Transmembrane helix</keyword>
<keyword evidence="2" id="KW-0472">Membrane</keyword>
<comment type="caution">
    <text evidence="3">The sequence shown here is derived from an EMBL/GenBank/DDBJ whole genome shotgun (WGS) entry which is preliminary data.</text>
</comment>
<gene>
    <name evidence="3" type="ORF">Tsubulata_030692</name>
</gene>
<dbReference type="EMBL" id="JAKUCV010003043">
    <property type="protein sequence ID" value="KAJ4840439.1"/>
    <property type="molecule type" value="Genomic_DNA"/>
</dbReference>
<reference evidence="3" key="2">
    <citation type="journal article" date="2023" name="Plants (Basel)">
        <title>Annotation of the Turnera subulata (Passifloraceae) Draft Genome Reveals the S-Locus Evolved after the Divergence of Turneroideae from Passifloroideae in a Stepwise Manner.</title>
        <authorList>
            <person name="Henning P.M."/>
            <person name="Roalson E.H."/>
            <person name="Mir W."/>
            <person name="McCubbin A.G."/>
            <person name="Shore J.S."/>
        </authorList>
    </citation>
    <scope>NUCLEOTIDE SEQUENCE</scope>
    <source>
        <strain evidence="3">F60SS</strain>
    </source>
</reference>
<dbReference type="PANTHER" id="PTHR35751">
    <property type="match status" value="1"/>
</dbReference>
<evidence type="ECO:0000313" key="4">
    <source>
        <dbReference type="Proteomes" id="UP001141552"/>
    </source>
</evidence>
<keyword evidence="2" id="KW-0812">Transmembrane</keyword>
<feature type="region of interest" description="Disordered" evidence="1">
    <location>
        <begin position="1"/>
        <end position="20"/>
    </location>
</feature>
<accession>A0A9Q0FYU8</accession>
<evidence type="ECO:0000313" key="3">
    <source>
        <dbReference type="EMBL" id="KAJ4840439.1"/>
    </source>
</evidence>
<name>A0A9Q0FYU8_9ROSI</name>
<feature type="transmembrane region" description="Helical" evidence="2">
    <location>
        <begin position="42"/>
        <end position="65"/>
    </location>
</feature>
<proteinExistence type="predicted"/>
<keyword evidence="4" id="KW-1185">Reference proteome</keyword>
<reference evidence="3" key="1">
    <citation type="submission" date="2022-02" db="EMBL/GenBank/DDBJ databases">
        <authorList>
            <person name="Henning P.M."/>
            <person name="McCubbin A.G."/>
            <person name="Shore J.S."/>
        </authorList>
    </citation>
    <scope>NUCLEOTIDE SEQUENCE</scope>
    <source>
        <strain evidence="3">F60SS</strain>
        <tissue evidence="3">Leaves</tissue>
    </source>
</reference>
<dbReference type="OrthoDB" id="1863475at2759"/>
<protein>
    <submittedName>
        <fullName evidence="3">Uncharacterized protein</fullName>
    </submittedName>
</protein>
<dbReference type="PANTHER" id="PTHR35751:SF1">
    <property type="entry name" value="GENOME ASSEMBLY, CHROMOSOME: A02"/>
    <property type="match status" value="1"/>
</dbReference>
<dbReference type="AlphaFoldDB" id="A0A9Q0FYU8"/>
<sequence>MSKLDVPAPPSNTAVGGKASLQPKCTSVTDREIEAIQVGINLFLLIFMYSLGFRIVWTIVTIGICDGGKLNLTFQTLRNVELFAAIIL</sequence>
<evidence type="ECO:0000256" key="2">
    <source>
        <dbReference type="SAM" id="Phobius"/>
    </source>
</evidence>
<organism evidence="3 4">
    <name type="scientific">Turnera subulata</name>
    <dbReference type="NCBI Taxonomy" id="218843"/>
    <lineage>
        <taxon>Eukaryota</taxon>
        <taxon>Viridiplantae</taxon>
        <taxon>Streptophyta</taxon>
        <taxon>Embryophyta</taxon>
        <taxon>Tracheophyta</taxon>
        <taxon>Spermatophyta</taxon>
        <taxon>Magnoliopsida</taxon>
        <taxon>eudicotyledons</taxon>
        <taxon>Gunneridae</taxon>
        <taxon>Pentapetalae</taxon>
        <taxon>rosids</taxon>
        <taxon>fabids</taxon>
        <taxon>Malpighiales</taxon>
        <taxon>Passifloraceae</taxon>
        <taxon>Turnera</taxon>
    </lineage>
</organism>
<dbReference type="Proteomes" id="UP001141552">
    <property type="component" value="Unassembled WGS sequence"/>
</dbReference>
<evidence type="ECO:0000256" key="1">
    <source>
        <dbReference type="SAM" id="MobiDB-lite"/>
    </source>
</evidence>